<dbReference type="RefSeq" id="XP_055717008.1">
    <property type="nucleotide sequence ID" value="XM_055861033.1"/>
</dbReference>
<evidence type="ECO:0000256" key="7">
    <source>
        <dbReference type="ARBA" id="ARBA00022989"/>
    </source>
</evidence>
<keyword evidence="5 10" id="KW-0812">Transmembrane</keyword>
<organism evidence="11 12">
    <name type="scientific">Phlebotomus papatasi</name>
    <name type="common">Sandfly</name>
    <dbReference type="NCBI Taxonomy" id="29031"/>
    <lineage>
        <taxon>Eukaryota</taxon>
        <taxon>Metazoa</taxon>
        <taxon>Ecdysozoa</taxon>
        <taxon>Arthropoda</taxon>
        <taxon>Hexapoda</taxon>
        <taxon>Insecta</taxon>
        <taxon>Pterygota</taxon>
        <taxon>Neoptera</taxon>
        <taxon>Endopterygota</taxon>
        <taxon>Diptera</taxon>
        <taxon>Nematocera</taxon>
        <taxon>Psychodoidea</taxon>
        <taxon>Psychodidae</taxon>
        <taxon>Phlebotomus</taxon>
        <taxon>Phlebotomus</taxon>
    </lineage>
</organism>
<keyword evidence="7 10" id="KW-1133">Transmembrane helix</keyword>
<comment type="function">
    <text evidence="10">Involved in protein trafficking.</text>
</comment>
<protein>
    <recommendedName>
        <fullName evidence="3 10">Protein SYS1 homolog</fullName>
    </recommendedName>
</protein>
<evidence type="ECO:0000256" key="6">
    <source>
        <dbReference type="ARBA" id="ARBA00022927"/>
    </source>
</evidence>
<evidence type="ECO:0000256" key="1">
    <source>
        <dbReference type="ARBA" id="ARBA00004653"/>
    </source>
</evidence>
<evidence type="ECO:0000256" key="5">
    <source>
        <dbReference type="ARBA" id="ARBA00022692"/>
    </source>
</evidence>
<proteinExistence type="inferred from homology"/>
<name>A0A1B0GNJ4_PHLPP</name>
<comment type="subcellular location">
    <subcellularLocation>
        <location evidence="1 10">Golgi apparatus membrane</location>
        <topology evidence="1 10">Multi-pass membrane protein</topology>
    </subcellularLocation>
</comment>
<dbReference type="PANTHER" id="PTHR12952">
    <property type="entry name" value="SYS1"/>
    <property type="match status" value="1"/>
</dbReference>
<evidence type="ECO:0000256" key="2">
    <source>
        <dbReference type="ARBA" id="ARBA00008160"/>
    </source>
</evidence>
<dbReference type="GO" id="GO:0000139">
    <property type="term" value="C:Golgi membrane"/>
    <property type="evidence" value="ECO:0007669"/>
    <property type="project" value="UniProtKB-SubCell"/>
</dbReference>
<feature type="transmembrane region" description="Helical" evidence="10">
    <location>
        <begin position="121"/>
        <end position="143"/>
    </location>
</feature>
<dbReference type="GO" id="GO:0034067">
    <property type="term" value="P:protein localization to Golgi apparatus"/>
    <property type="evidence" value="ECO:0007669"/>
    <property type="project" value="TreeGrafter"/>
</dbReference>
<dbReference type="VEuPathDB" id="VectorBase:PPAPM1_008276"/>
<reference evidence="11" key="1">
    <citation type="submission" date="2022-08" db="UniProtKB">
        <authorList>
            <consortium name="EnsemblMetazoa"/>
        </authorList>
    </citation>
    <scope>IDENTIFICATION</scope>
    <source>
        <strain evidence="11">Israel</strain>
    </source>
</reference>
<dbReference type="GeneID" id="129810486"/>
<dbReference type="GO" id="GO:0006895">
    <property type="term" value="P:Golgi to endosome transport"/>
    <property type="evidence" value="ECO:0007669"/>
    <property type="project" value="TreeGrafter"/>
</dbReference>
<keyword evidence="8 10" id="KW-0333">Golgi apparatus</keyword>
<dbReference type="InterPro" id="IPR016973">
    <property type="entry name" value="Integral_membrane_SYS1"/>
</dbReference>
<dbReference type="AlphaFoldDB" id="A0A1B0GNJ4"/>
<dbReference type="EMBL" id="AJVK01029493">
    <property type="status" value="NOT_ANNOTATED_CDS"/>
    <property type="molecule type" value="Genomic_DNA"/>
</dbReference>
<evidence type="ECO:0000256" key="9">
    <source>
        <dbReference type="ARBA" id="ARBA00023136"/>
    </source>
</evidence>
<dbReference type="OrthoDB" id="542931at2759"/>
<evidence type="ECO:0000256" key="3">
    <source>
        <dbReference type="ARBA" id="ARBA00014516"/>
    </source>
</evidence>
<sequence length="163" mass="18716">MVRTTAGSFRNTQWDPILLISQIVAMQTLLYTSLGMIMFFMDLIAGANHTLDHIFEYHEIHVFDLGGRLVICAFVLNSFGGALALWFIVRRTKLCLDFTCTFHLIHLVICWWYNSAFPTSFSWWLLNTVCGVLMCICGEFMCLKTEMREIPVGYSALNQRADL</sequence>
<feature type="transmembrane region" description="Helical" evidence="10">
    <location>
        <begin position="67"/>
        <end position="89"/>
    </location>
</feature>
<evidence type="ECO:0000256" key="10">
    <source>
        <dbReference type="PIRNR" id="PIRNR031402"/>
    </source>
</evidence>
<dbReference type="Proteomes" id="UP000092462">
    <property type="component" value="Unassembled WGS sequence"/>
</dbReference>
<dbReference type="KEGG" id="ppap:129810486"/>
<dbReference type="GO" id="GO:0043001">
    <property type="term" value="P:Golgi to plasma membrane protein transport"/>
    <property type="evidence" value="ECO:0007669"/>
    <property type="project" value="TreeGrafter"/>
</dbReference>
<evidence type="ECO:0000256" key="8">
    <source>
        <dbReference type="ARBA" id="ARBA00023034"/>
    </source>
</evidence>
<dbReference type="EnsemblMetazoa" id="PPAI004869-RA">
    <property type="protein sequence ID" value="PPAI004869-PA"/>
    <property type="gene ID" value="PPAI004869"/>
</dbReference>
<evidence type="ECO:0000313" key="11">
    <source>
        <dbReference type="EnsemblMetazoa" id="PPAI004869-PA"/>
    </source>
</evidence>
<accession>A0A1B0GNJ4</accession>
<dbReference type="PANTHER" id="PTHR12952:SF0">
    <property type="entry name" value="PROTEIN SYS1 HOMOLOG"/>
    <property type="match status" value="1"/>
</dbReference>
<keyword evidence="9 10" id="KW-0472">Membrane</keyword>
<evidence type="ECO:0000256" key="4">
    <source>
        <dbReference type="ARBA" id="ARBA00022448"/>
    </source>
</evidence>
<dbReference type="GO" id="GO:0005802">
    <property type="term" value="C:trans-Golgi network"/>
    <property type="evidence" value="ECO:0007669"/>
    <property type="project" value="TreeGrafter"/>
</dbReference>
<dbReference type="Pfam" id="PF09801">
    <property type="entry name" value="SYS1"/>
    <property type="match status" value="1"/>
</dbReference>
<dbReference type="PIRSF" id="PIRSF031402">
    <property type="entry name" value="SYS1_homologue"/>
    <property type="match status" value="1"/>
</dbReference>
<keyword evidence="4 10" id="KW-0813">Transport</keyword>
<feature type="transmembrane region" description="Helical" evidence="10">
    <location>
        <begin position="96"/>
        <end position="115"/>
    </location>
</feature>
<feature type="transmembrane region" description="Helical" evidence="10">
    <location>
        <begin position="28"/>
        <end position="47"/>
    </location>
</feature>
<dbReference type="GO" id="GO:0005829">
    <property type="term" value="C:cytosol"/>
    <property type="evidence" value="ECO:0007669"/>
    <property type="project" value="GOC"/>
</dbReference>
<comment type="similarity">
    <text evidence="2 10">Belongs to the SYS1 family.</text>
</comment>
<keyword evidence="6 10" id="KW-0653">Protein transport</keyword>
<dbReference type="CTD" id="90196"/>
<dbReference type="VEuPathDB" id="VectorBase:PPAI004869"/>
<evidence type="ECO:0000313" key="12">
    <source>
        <dbReference type="Proteomes" id="UP000092462"/>
    </source>
</evidence>
<keyword evidence="12" id="KW-1185">Reference proteome</keyword>
<dbReference type="InterPro" id="IPR019185">
    <property type="entry name" value="Integral_membrane_SYS1-rel"/>
</dbReference>